<evidence type="ECO:0000256" key="4">
    <source>
        <dbReference type="ARBA" id="ARBA00023014"/>
    </source>
</evidence>
<evidence type="ECO:0000313" key="6">
    <source>
        <dbReference type="EMBL" id="QQB47110.1"/>
    </source>
</evidence>
<feature type="domain" description="FAD-binding FR-type" evidence="5">
    <location>
        <begin position="141"/>
        <end position="240"/>
    </location>
</feature>
<dbReference type="RefSeq" id="WP_005388494.1">
    <property type="nucleotide sequence ID" value="NZ_CP066007.1"/>
</dbReference>
<gene>
    <name evidence="6" type="ORF">I6I10_04145</name>
    <name evidence="7" type="ORF">I6J21_11420</name>
</gene>
<evidence type="ECO:0000259" key="5">
    <source>
        <dbReference type="PROSITE" id="PS51384"/>
    </source>
</evidence>
<accession>A0A7T4EGT3</accession>
<evidence type="ECO:0000313" key="7">
    <source>
        <dbReference type="EMBL" id="QRP70348.1"/>
    </source>
</evidence>
<dbReference type="Proteomes" id="UP000596145">
    <property type="component" value="Chromosome"/>
</dbReference>
<keyword evidence="3" id="KW-0001">2Fe-2S</keyword>
<dbReference type="GeneID" id="92761083"/>
<dbReference type="InterPro" id="IPR012292">
    <property type="entry name" value="Globin/Proto"/>
</dbReference>
<dbReference type="AlphaFoldDB" id="A0A7T4EGT3"/>
<evidence type="ECO:0000313" key="8">
    <source>
        <dbReference type="Proteomes" id="UP000596145"/>
    </source>
</evidence>
<dbReference type="PRINTS" id="PR00410">
    <property type="entry name" value="PHEHYDRXLASE"/>
</dbReference>
<dbReference type="InterPro" id="IPR039261">
    <property type="entry name" value="FNR_nucleotide-bd"/>
</dbReference>
<dbReference type="InterPro" id="IPR017927">
    <property type="entry name" value="FAD-bd_FR_type"/>
</dbReference>
<dbReference type="GO" id="GO:0019825">
    <property type="term" value="F:oxygen binding"/>
    <property type="evidence" value="ECO:0007669"/>
    <property type="project" value="InterPro"/>
</dbReference>
<keyword evidence="3" id="KW-0479">Metal-binding</keyword>
<dbReference type="Gene3D" id="2.40.30.10">
    <property type="entry name" value="Translation factors"/>
    <property type="match status" value="1"/>
</dbReference>
<comment type="cofactor">
    <cofactor evidence="1">
        <name>heme b</name>
        <dbReference type="ChEBI" id="CHEBI:60344"/>
    </cofactor>
</comment>
<dbReference type="EMBL" id="CP069534">
    <property type="protein sequence ID" value="QRP70348.1"/>
    <property type="molecule type" value="Genomic_DNA"/>
</dbReference>
<evidence type="ECO:0000256" key="2">
    <source>
        <dbReference type="ARBA" id="ARBA00001974"/>
    </source>
</evidence>
<keyword evidence="4" id="KW-0411">Iron-sulfur</keyword>
<dbReference type="PROSITE" id="PS51384">
    <property type="entry name" value="FAD_FR"/>
    <property type="match status" value="1"/>
</dbReference>
<sequence>MNDTLSPVAERLRSVSPEFHEHVRANFFDKCPETMLVFPLHKENVHADLGRVLSFVFDRTPVDGHLTDEMRTLITQLGKDHRKYNVSPRYFHPFVECLRDSLLTLCSDLQFKYLNGADTALGEVSTLLARSIARDDAAGIPRNYTATVVDVQRRCRRISVVRLKTRTPIDFQPGSYFPISSEVTPGIWRFYTSALPPTETGEMEFHVRTNEGGLSSVPLANSRIGDKWLLGNPYGRASIDGDRDVLMIANSVGLAPLRSLILSQVGQLNPARVHLFFGAEYPGELYDLRTLWEVAATAPWLTVTPVVEHDTDKWWVRATEWSQCPRGLNLTEHGTLEEVLPRYGTWADRQILIGGPPAWIPDMRDALVEGGTPPENILYNAL</sequence>
<dbReference type="PANTHER" id="PTHR47354">
    <property type="entry name" value="NADH OXIDOREDUCTASE HCR"/>
    <property type="match status" value="1"/>
</dbReference>
<dbReference type="Pfam" id="PF00970">
    <property type="entry name" value="FAD_binding_6"/>
    <property type="match status" value="1"/>
</dbReference>
<evidence type="ECO:0000256" key="1">
    <source>
        <dbReference type="ARBA" id="ARBA00001970"/>
    </source>
</evidence>
<dbReference type="OrthoDB" id="3213438at2"/>
<keyword evidence="3" id="KW-0408">Iron</keyword>
<dbReference type="Gene3D" id="3.40.50.80">
    <property type="entry name" value="Nucleotide-binding domain of ferredoxin-NADP reductase (FNR) module"/>
    <property type="match status" value="1"/>
</dbReference>
<dbReference type="CDD" id="cd19753">
    <property type="entry name" value="Mb-like_oxidoreductase"/>
    <property type="match status" value="1"/>
</dbReference>
<dbReference type="GO" id="GO:0004497">
    <property type="term" value="F:monooxygenase activity"/>
    <property type="evidence" value="ECO:0007669"/>
    <property type="project" value="UniProtKB-KW"/>
</dbReference>
<evidence type="ECO:0000256" key="3">
    <source>
        <dbReference type="ARBA" id="ARBA00022714"/>
    </source>
</evidence>
<dbReference type="PANTHER" id="PTHR47354:SF5">
    <property type="entry name" value="PROTEIN RFBI"/>
    <property type="match status" value="1"/>
</dbReference>
<dbReference type="SUPFAM" id="SSF63380">
    <property type="entry name" value="Riboflavin synthase domain-like"/>
    <property type="match status" value="1"/>
</dbReference>
<reference evidence="6 8" key="1">
    <citation type="submission" date="2020-12" db="EMBL/GenBank/DDBJ databases">
        <title>FDA dAtabase for Regulatory Grade micrObial Sequences (FDA-ARGOS): Supporting development and validation of Infectious Disease Dx tests.</title>
        <authorList>
            <person name="Sproer C."/>
            <person name="Gronow S."/>
            <person name="Severitt S."/>
            <person name="Schroder I."/>
            <person name="Tallon L."/>
            <person name="Sadzewicz L."/>
            <person name="Zhao X."/>
            <person name="Boylan J."/>
            <person name="Ott S."/>
            <person name="Bowen H."/>
            <person name="Vavikolanu K."/>
            <person name="Mehta A."/>
            <person name="Aluvathingal J."/>
            <person name="Nadendla S."/>
            <person name="Lowell S."/>
            <person name="Myers T."/>
            <person name="Yan Y."/>
            <person name="Sichtig H."/>
        </authorList>
    </citation>
    <scope>NUCLEOTIDE SEQUENCE [LARGE SCALE GENOMIC DNA]</scope>
    <source>
        <strain evidence="6 8">FDAARGOS_1053</strain>
        <strain evidence="7">FDAARGOS_1191</strain>
    </source>
</reference>
<keyword evidence="6" id="KW-0503">Monooxygenase</keyword>
<dbReference type="EMBL" id="CP066007">
    <property type="protein sequence ID" value="QQB47110.1"/>
    <property type="molecule type" value="Genomic_DNA"/>
</dbReference>
<keyword evidence="6" id="KW-0560">Oxidoreductase</keyword>
<proteinExistence type="predicted"/>
<dbReference type="SUPFAM" id="SSF46458">
    <property type="entry name" value="Globin-like"/>
    <property type="match status" value="1"/>
</dbReference>
<dbReference type="CDD" id="cd06187">
    <property type="entry name" value="O2ase_reductase_like"/>
    <property type="match status" value="1"/>
</dbReference>
<dbReference type="Proteomes" id="UP000617681">
    <property type="component" value="Chromosome"/>
</dbReference>
<dbReference type="Gene3D" id="1.10.490.10">
    <property type="entry name" value="Globins"/>
    <property type="match status" value="1"/>
</dbReference>
<organism evidence="6 8">
    <name type="scientific">Corynebacterium glucuronolyticum</name>
    <dbReference type="NCBI Taxonomy" id="39791"/>
    <lineage>
        <taxon>Bacteria</taxon>
        <taxon>Bacillati</taxon>
        <taxon>Actinomycetota</taxon>
        <taxon>Actinomycetes</taxon>
        <taxon>Mycobacteriales</taxon>
        <taxon>Corynebacteriaceae</taxon>
        <taxon>Corynebacterium</taxon>
    </lineage>
</organism>
<comment type="cofactor">
    <cofactor evidence="2">
        <name>FAD</name>
        <dbReference type="ChEBI" id="CHEBI:57692"/>
    </cofactor>
</comment>
<dbReference type="InterPro" id="IPR009050">
    <property type="entry name" value="Globin-like_sf"/>
</dbReference>
<dbReference type="GO" id="GO:0020037">
    <property type="term" value="F:heme binding"/>
    <property type="evidence" value="ECO:0007669"/>
    <property type="project" value="InterPro"/>
</dbReference>
<dbReference type="InterPro" id="IPR050415">
    <property type="entry name" value="MRET"/>
</dbReference>
<dbReference type="InterPro" id="IPR017938">
    <property type="entry name" value="Riboflavin_synthase-like_b-brl"/>
</dbReference>
<name>A0A7T4EGT3_9CORY</name>
<dbReference type="InterPro" id="IPR008333">
    <property type="entry name" value="Cbr1-like_FAD-bd_dom"/>
</dbReference>
<protein>
    <submittedName>
        <fullName evidence="6">Monooxygenase</fullName>
    </submittedName>
</protein>
<dbReference type="GO" id="GO:0051537">
    <property type="term" value="F:2 iron, 2 sulfur cluster binding"/>
    <property type="evidence" value="ECO:0007669"/>
    <property type="project" value="UniProtKB-KW"/>
</dbReference>
<dbReference type="SUPFAM" id="SSF52343">
    <property type="entry name" value="Ferredoxin reductase-like, C-terminal NADP-linked domain"/>
    <property type="match status" value="1"/>
</dbReference>